<dbReference type="Pfam" id="PF05019">
    <property type="entry name" value="Coq4"/>
    <property type="match status" value="1"/>
</dbReference>
<dbReference type="PANTHER" id="PTHR12922">
    <property type="entry name" value="UBIQUINONE BIOSYNTHESIS PROTEIN"/>
    <property type="match status" value="1"/>
</dbReference>
<name>A0A822YFF2_NELNU</name>
<dbReference type="InterPro" id="IPR007715">
    <property type="entry name" value="Coq4"/>
</dbReference>
<evidence type="ECO:0000313" key="2">
    <source>
        <dbReference type="EMBL" id="DAD31152.1"/>
    </source>
</evidence>
<comment type="caution">
    <text evidence="2">The sequence shown here is derived from an EMBL/GenBank/DDBJ whole genome shotgun (WGS) entry which is preliminary data.</text>
</comment>
<keyword evidence="1" id="KW-0831">Ubiquinone biosynthesis</keyword>
<proteinExistence type="predicted"/>
<sequence>MVTCPPQKLSQQPPTAKVFSFIDTEEMAYDAMWAREAHHFWHILFGLPTNLIGESALKVTDFEQMLLPMRLLSVVAGTRFNEK</sequence>
<organism evidence="2 3">
    <name type="scientific">Nelumbo nucifera</name>
    <name type="common">Sacred lotus</name>
    <dbReference type="NCBI Taxonomy" id="4432"/>
    <lineage>
        <taxon>Eukaryota</taxon>
        <taxon>Viridiplantae</taxon>
        <taxon>Streptophyta</taxon>
        <taxon>Embryophyta</taxon>
        <taxon>Tracheophyta</taxon>
        <taxon>Spermatophyta</taxon>
        <taxon>Magnoliopsida</taxon>
        <taxon>Proteales</taxon>
        <taxon>Nelumbonaceae</taxon>
        <taxon>Nelumbo</taxon>
    </lineage>
</organism>
<evidence type="ECO:0000256" key="1">
    <source>
        <dbReference type="ARBA" id="ARBA00022688"/>
    </source>
</evidence>
<dbReference type="Proteomes" id="UP000607653">
    <property type="component" value="Unassembled WGS sequence"/>
</dbReference>
<gene>
    <name evidence="2" type="ORF">HUJ06_010003</name>
</gene>
<reference evidence="2 3" key="1">
    <citation type="journal article" date="2020" name="Mol. Biol. Evol.">
        <title>Distinct Expression and Methylation Patterns for Genes with Different Fates following a Single Whole-Genome Duplication in Flowering Plants.</title>
        <authorList>
            <person name="Shi T."/>
            <person name="Rahmani R.S."/>
            <person name="Gugger P.F."/>
            <person name="Wang M."/>
            <person name="Li H."/>
            <person name="Zhang Y."/>
            <person name="Li Z."/>
            <person name="Wang Q."/>
            <person name="Van de Peer Y."/>
            <person name="Marchal K."/>
            <person name="Chen J."/>
        </authorList>
    </citation>
    <scope>NUCLEOTIDE SEQUENCE [LARGE SCALE GENOMIC DNA]</scope>
    <source>
        <tissue evidence="2">Leaf</tissue>
    </source>
</reference>
<keyword evidence="3" id="KW-1185">Reference proteome</keyword>
<accession>A0A822YFF2</accession>
<dbReference type="EMBL" id="DUZY01000003">
    <property type="protein sequence ID" value="DAD31152.1"/>
    <property type="molecule type" value="Genomic_DNA"/>
</dbReference>
<protein>
    <submittedName>
        <fullName evidence="2">Uncharacterized protein</fullName>
    </submittedName>
</protein>
<dbReference type="AlphaFoldDB" id="A0A822YFF2"/>
<dbReference type="GO" id="GO:0006744">
    <property type="term" value="P:ubiquinone biosynthetic process"/>
    <property type="evidence" value="ECO:0007669"/>
    <property type="project" value="UniProtKB-KW"/>
</dbReference>
<dbReference type="PANTHER" id="PTHR12922:SF7">
    <property type="entry name" value="UBIQUINONE BIOSYNTHESIS PROTEIN COQ4 HOMOLOG, MITOCHONDRIAL"/>
    <property type="match status" value="1"/>
</dbReference>
<evidence type="ECO:0000313" key="3">
    <source>
        <dbReference type="Proteomes" id="UP000607653"/>
    </source>
</evidence>